<sequence>MKFHQRERADLAKLMLELGPEAPTSLEGWSVQDLAVHLYLREHRPDAALGMFLTPFARHTERTARRVSADLGFEGVVEAWAAGPPKLLKPVDARMNTAENFIHHEDVRRAQHGWQPRALPEDAQQALLTPLKTIGAMLVSPSTAPVIAYPSGLPRVVLHDQRGVARAGDDVVRIRGNVGEILLHLFGRQSQGLDLEGNVHGLRLRKL</sequence>
<organism evidence="1 2">
    <name type="scientific">Corynebacterium argentoratense DSM 44202</name>
    <dbReference type="NCBI Taxonomy" id="1348662"/>
    <lineage>
        <taxon>Bacteria</taxon>
        <taxon>Bacillati</taxon>
        <taxon>Actinomycetota</taxon>
        <taxon>Actinomycetes</taxon>
        <taxon>Mycobacteriales</taxon>
        <taxon>Corynebacteriaceae</taxon>
        <taxon>Corynebacterium</taxon>
    </lineage>
</organism>
<protein>
    <recommendedName>
        <fullName evidence="3">Mycothiol-dependent maleylpyruvate isomerase metal-binding domain-containing protein</fullName>
    </recommendedName>
</protein>
<evidence type="ECO:0000313" key="1">
    <source>
        <dbReference type="EMBL" id="AGU15285.1"/>
    </source>
</evidence>
<evidence type="ECO:0008006" key="3">
    <source>
        <dbReference type="Google" id="ProtNLM"/>
    </source>
</evidence>
<proteinExistence type="predicted"/>
<dbReference type="EMBL" id="CP006365">
    <property type="protein sequence ID" value="AGU15285.1"/>
    <property type="molecule type" value="Genomic_DNA"/>
</dbReference>
<dbReference type="AlphaFoldDB" id="U3GUV4"/>
<dbReference type="OrthoDB" id="3268903at2"/>
<reference evidence="1 2" key="1">
    <citation type="journal article" date="2013" name="Genome Announc.">
        <title>Whole-Genome Sequence of the Clinical Strain Corynebacterium argentoratense DSM 44202, Isolated from a Human Throat Specimen.</title>
        <authorList>
            <person name="Bomholt C."/>
            <person name="Glaub A."/>
            <person name="Gravermann K."/>
            <person name="Albersmeier A."/>
            <person name="Brinkrolf K."/>
            <person name="Ruckert C."/>
            <person name="Tauch A."/>
        </authorList>
    </citation>
    <scope>NUCLEOTIDE SEQUENCE [LARGE SCALE GENOMIC DNA]</scope>
    <source>
        <strain evidence="1">DSM 44202</strain>
    </source>
</reference>
<dbReference type="InterPro" id="IPR017517">
    <property type="entry name" value="Maleyloyr_isom"/>
</dbReference>
<dbReference type="KEGG" id="caz:CARG_05790"/>
<dbReference type="NCBIfam" id="TIGR03083">
    <property type="entry name" value="maleylpyruvate isomerase family mycothiol-dependent enzyme"/>
    <property type="match status" value="1"/>
</dbReference>
<dbReference type="eggNOG" id="COG0243">
    <property type="taxonomic scope" value="Bacteria"/>
</dbReference>
<evidence type="ECO:0000313" key="2">
    <source>
        <dbReference type="Proteomes" id="UP000016943"/>
    </source>
</evidence>
<keyword evidence="2" id="KW-1185">Reference proteome</keyword>
<dbReference type="HOGENOM" id="CLU_1287934_0_0_11"/>
<dbReference type="NCBIfam" id="TIGR03085">
    <property type="entry name" value="TIGR03085 family metal-binding protein"/>
    <property type="match status" value="1"/>
</dbReference>
<gene>
    <name evidence="1" type="ORF">CARG_05790</name>
</gene>
<dbReference type="PATRIC" id="fig|1348662.3.peg.1132"/>
<name>U3GUV4_9CORY</name>
<dbReference type="SUPFAM" id="SSF109854">
    <property type="entry name" value="DinB/YfiT-like putative metalloenzymes"/>
    <property type="match status" value="1"/>
</dbReference>
<dbReference type="GeneID" id="78249933"/>
<dbReference type="STRING" id="1348662.CARG_05790"/>
<dbReference type="RefSeq" id="WP_020976440.1">
    <property type="nucleotide sequence ID" value="NC_022198.1"/>
</dbReference>
<dbReference type="Proteomes" id="UP000016943">
    <property type="component" value="Chromosome"/>
</dbReference>
<dbReference type="InterPro" id="IPR017519">
    <property type="entry name" value="CHP03085"/>
</dbReference>
<dbReference type="InterPro" id="IPR034660">
    <property type="entry name" value="DinB/YfiT-like"/>
</dbReference>
<accession>U3GUV4</accession>